<sequence length="82" mass="9944">MWDPITREYNERFKTQFDRAALQMKVSRAKSKWIQWHEKDDTILVEAARQVEQQYYRQVHLKFKELGGNPQADFNVGNIEMR</sequence>
<dbReference type="AlphaFoldDB" id="A0A0G4NKY5"/>
<proteinExistence type="predicted"/>
<name>A0A0G4NKY5_VERLO</name>
<dbReference type="EMBL" id="CVQI01036204">
    <property type="protein sequence ID" value="CRK47108.1"/>
    <property type="molecule type" value="Genomic_DNA"/>
</dbReference>
<gene>
    <name evidence="1" type="ORF">BN1723_020193</name>
</gene>
<accession>A0A0G4NKY5</accession>
<feature type="non-terminal residue" evidence="1">
    <location>
        <position position="82"/>
    </location>
</feature>
<protein>
    <submittedName>
        <fullName evidence="1">Uncharacterized protein</fullName>
    </submittedName>
</protein>
<evidence type="ECO:0000313" key="1">
    <source>
        <dbReference type="EMBL" id="CRK47108.1"/>
    </source>
</evidence>
<evidence type="ECO:0000313" key="2">
    <source>
        <dbReference type="Proteomes" id="UP000045706"/>
    </source>
</evidence>
<dbReference type="Proteomes" id="UP000045706">
    <property type="component" value="Unassembled WGS sequence"/>
</dbReference>
<reference evidence="2" key="1">
    <citation type="submission" date="2015-05" db="EMBL/GenBank/DDBJ databases">
        <authorList>
            <person name="Fogelqvist Johan"/>
        </authorList>
    </citation>
    <scope>NUCLEOTIDE SEQUENCE [LARGE SCALE GENOMIC DNA]</scope>
</reference>
<organism evidence="1 2">
    <name type="scientific">Verticillium longisporum</name>
    <name type="common">Verticillium dahliae var. longisporum</name>
    <dbReference type="NCBI Taxonomy" id="100787"/>
    <lineage>
        <taxon>Eukaryota</taxon>
        <taxon>Fungi</taxon>
        <taxon>Dikarya</taxon>
        <taxon>Ascomycota</taxon>
        <taxon>Pezizomycotina</taxon>
        <taxon>Sordariomycetes</taxon>
        <taxon>Hypocreomycetidae</taxon>
        <taxon>Glomerellales</taxon>
        <taxon>Plectosphaerellaceae</taxon>
        <taxon>Verticillium</taxon>
    </lineage>
</organism>